<dbReference type="GO" id="GO:0005524">
    <property type="term" value="F:ATP binding"/>
    <property type="evidence" value="ECO:0007669"/>
    <property type="project" value="UniProtKB-UniRule"/>
</dbReference>
<organism evidence="4 5">
    <name type="scientific">Allobranchiibius huperziae</name>
    <dbReference type="NCBI Taxonomy" id="1874116"/>
    <lineage>
        <taxon>Bacteria</taxon>
        <taxon>Bacillati</taxon>
        <taxon>Actinomycetota</taxon>
        <taxon>Actinomycetes</taxon>
        <taxon>Micrococcales</taxon>
        <taxon>Dermacoccaceae</taxon>
        <taxon>Allobranchiibius</taxon>
    </lineage>
</organism>
<dbReference type="SUPFAM" id="SSF56042">
    <property type="entry name" value="PurM C-terminal domain-like"/>
    <property type="match status" value="1"/>
</dbReference>
<keyword evidence="1" id="KW-0067">ATP-binding</keyword>
<evidence type="ECO:0000256" key="1">
    <source>
        <dbReference type="HAMAP-Rule" id="MF_02128"/>
    </source>
</evidence>
<comment type="catalytic activity">
    <reaction evidence="1">
        <text>thiamine phosphate + ATP = thiamine diphosphate + ADP</text>
        <dbReference type="Rhea" id="RHEA:15913"/>
        <dbReference type="ChEBI" id="CHEBI:30616"/>
        <dbReference type="ChEBI" id="CHEBI:37575"/>
        <dbReference type="ChEBI" id="CHEBI:58937"/>
        <dbReference type="ChEBI" id="CHEBI:456216"/>
        <dbReference type="EC" id="2.7.4.16"/>
    </reaction>
</comment>
<dbReference type="PIRSF" id="PIRSF005303">
    <property type="entry name" value="Thiam_monoph_kin"/>
    <property type="match status" value="1"/>
</dbReference>
<feature type="binding site" evidence="1">
    <location>
        <position position="63"/>
    </location>
    <ligand>
        <name>Mg(2+)</name>
        <dbReference type="ChEBI" id="CHEBI:18420"/>
        <label>1</label>
    </ligand>
</feature>
<protein>
    <recommendedName>
        <fullName evidence="1">Thiamine-monophosphate kinase</fullName>
        <shortName evidence="1">TMP kinase</shortName>
        <shortName evidence="1">Thiamine-phosphate kinase</shortName>
        <ecNumber evidence="1">2.7.4.16</ecNumber>
    </recommendedName>
</protein>
<feature type="binding site" evidence="1">
    <location>
        <position position="231"/>
    </location>
    <ligand>
        <name>Mg(2+)</name>
        <dbReference type="ChEBI" id="CHEBI:18420"/>
        <label>5</label>
    </ligand>
</feature>
<keyword evidence="1" id="KW-0784">Thiamine biosynthesis</keyword>
<feature type="binding site" evidence="1">
    <location>
        <position position="92"/>
    </location>
    <ligand>
        <name>Mg(2+)</name>
        <dbReference type="ChEBI" id="CHEBI:18420"/>
        <label>2</label>
    </ligand>
</feature>
<dbReference type="PANTHER" id="PTHR30270">
    <property type="entry name" value="THIAMINE-MONOPHOSPHATE KINASE"/>
    <property type="match status" value="1"/>
</dbReference>
<feature type="binding site" evidence="1">
    <location>
        <position position="70"/>
    </location>
    <ligand>
        <name>substrate</name>
    </ligand>
</feature>
<reference evidence="4 5" key="1">
    <citation type="submission" date="2020-07" db="EMBL/GenBank/DDBJ databases">
        <title>Sequencing the genomes of 1000 actinobacteria strains.</title>
        <authorList>
            <person name="Klenk H.-P."/>
        </authorList>
    </citation>
    <scope>NUCLEOTIDE SEQUENCE [LARGE SCALE GENOMIC DNA]</scope>
    <source>
        <strain evidence="4 5">DSM 29531</strain>
    </source>
</reference>
<feature type="domain" description="PurM-like C-terminal" evidence="3">
    <location>
        <begin position="170"/>
        <end position="259"/>
    </location>
</feature>
<feature type="binding site" evidence="1">
    <location>
        <position position="279"/>
    </location>
    <ligand>
        <name>substrate</name>
    </ligand>
</feature>
<evidence type="ECO:0000313" key="4">
    <source>
        <dbReference type="EMBL" id="NYJ74046.1"/>
    </source>
</evidence>
<dbReference type="AlphaFoldDB" id="A0A853D9A1"/>
<dbReference type="SUPFAM" id="SSF55326">
    <property type="entry name" value="PurM N-terminal domain-like"/>
    <property type="match status" value="1"/>
</dbReference>
<feature type="binding site" evidence="1">
    <location>
        <position position="63"/>
    </location>
    <ligand>
        <name>Mg(2+)</name>
        <dbReference type="ChEBI" id="CHEBI:18420"/>
        <label>2</label>
    </ligand>
</feature>
<proteinExistence type="inferred from homology"/>
<dbReference type="InterPro" id="IPR036921">
    <property type="entry name" value="PurM-like_N_sf"/>
</dbReference>
<dbReference type="InterPro" id="IPR016188">
    <property type="entry name" value="PurM-like_N"/>
</dbReference>
<feature type="binding site" evidence="1">
    <location>
        <position position="62"/>
    </location>
    <ligand>
        <name>Mg(2+)</name>
        <dbReference type="ChEBI" id="CHEBI:18420"/>
        <label>1</label>
    </ligand>
</feature>
<sequence>MTGRRGRPADEGDGAAVLADLDEAQILVEVLPPGAPPAGVLVGPGDDTAYLAVPSGRVLVTTDAMVLGRDWLDEWSSAADVGAKCVAQNVADIASMGGVTTGVVVTLVADPQTPVRWARDLSYAIADACSAEGIAVLGGDLSSAPAGVRMVSITAVGEVSGPPVLRSGARVGDVVAVSEALGRSGAGLFLLRRDAAARGPLVDYHRRPTPTYAQGPAARNAGASSMLDISDGLLRDAGRIAGASGVRLELRADDLQPYVDALAPEVGDAAWDCVLRGGEEHTLLATFAADVTLPNGWRAIGAVTTGTGVTMDGAAQEPGGWDHFHG</sequence>
<dbReference type="EMBL" id="JACCFW010000001">
    <property type="protein sequence ID" value="NYJ74046.1"/>
    <property type="molecule type" value="Genomic_DNA"/>
</dbReference>
<dbReference type="GO" id="GO:0009229">
    <property type="term" value="P:thiamine diphosphate biosynthetic process"/>
    <property type="evidence" value="ECO:0007669"/>
    <property type="project" value="UniProtKB-UniRule"/>
</dbReference>
<dbReference type="UniPathway" id="UPA00060">
    <property type="reaction ID" value="UER00142"/>
</dbReference>
<dbReference type="InterPro" id="IPR010918">
    <property type="entry name" value="PurM-like_C_dom"/>
</dbReference>
<feature type="binding site" evidence="1">
    <location>
        <position position="47"/>
    </location>
    <ligand>
        <name>Mg(2+)</name>
        <dbReference type="ChEBI" id="CHEBI:18420"/>
        <label>4</label>
    </ligand>
</feature>
<feature type="binding site" evidence="1">
    <location>
        <position position="47"/>
    </location>
    <ligand>
        <name>Mg(2+)</name>
        <dbReference type="ChEBI" id="CHEBI:18420"/>
        <label>3</label>
    </ligand>
</feature>
<feature type="binding site" evidence="1">
    <location>
        <position position="92"/>
    </location>
    <ligand>
        <name>Mg(2+)</name>
        <dbReference type="ChEBI" id="CHEBI:18420"/>
        <label>3</label>
    </ligand>
</feature>
<dbReference type="CDD" id="cd02194">
    <property type="entry name" value="ThiL"/>
    <property type="match status" value="1"/>
</dbReference>
<dbReference type="Gene3D" id="3.90.650.10">
    <property type="entry name" value="PurM-like C-terminal domain"/>
    <property type="match status" value="1"/>
</dbReference>
<dbReference type="Gene3D" id="3.30.1330.10">
    <property type="entry name" value="PurM-like, N-terminal domain"/>
    <property type="match status" value="1"/>
</dbReference>
<comment type="caution">
    <text evidence="4">The sequence shown here is derived from an EMBL/GenBank/DDBJ whole genome shotgun (WGS) entry which is preliminary data.</text>
</comment>
<keyword evidence="5" id="KW-1185">Reference proteome</keyword>
<keyword evidence="1 4" id="KW-0418">Kinase</keyword>
<dbReference type="Pfam" id="PF00586">
    <property type="entry name" value="AIRS"/>
    <property type="match status" value="1"/>
</dbReference>
<comment type="function">
    <text evidence="1">Catalyzes the ATP-dependent phosphorylation of thiamine-monophosphate (TMP) to form thiamine-pyrophosphate (TPP), the active form of vitamin B1.</text>
</comment>
<evidence type="ECO:0000259" key="2">
    <source>
        <dbReference type="Pfam" id="PF00586"/>
    </source>
</evidence>
<feature type="binding site" evidence="1">
    <location>
        <position position="166"/>
    </location>
    <ligand>
        <name>ATP</name>
        <dbReference type="ChEBI" id="CHEBI:30616"/>
    </ligand>
</feature>
<comment type="miscellaneous">
    <text evidence="1">Reaction mechanism of ThiL seems to utilize a direct, inline transfer of the gamma-phosphate of ATP to TMP rather than a phosphorylated enzyme intermediate.</text>
</comment>
<feature type="binding site" evidence="1">
    <location>
        <position position="92"/>
    </location>
    <ligand>
        <name>Mg(2+)</name>
        <dbReference type="ChEBI" id="CHEBI:18420"/>
        <label>4</label>
    </ligand>
</feature>
<dbReference type="HAMAP" id="MF_02128">
    <property type="entry name" value="TMP_kinase"/>
    <property type="match status" value="1"/>
</dbReference>
<feature type="binding site" evidence="1">
    <location>
        <begin position="139"/>
        <end position="140"/>
    </location>
    <ligand>
        <name>ATP</name>
        <dbReference type="ChEBI" id="CHEBI:30616"/>
    </ligand>
</feature>
<name>A0A853D9A1_9MICO</name>
<dbReference type="NCBIfam" id="TIGR01379">
    <property type="entry name" value="thiL"/>
    <property type="match status" value="1"/>
</dbReference>
<keyword evidence="1 4" id="KW-0808">Transferase</keyword>
<keyword evidence="1" id="KW-0479">Metal-binding</keyword>
<accession>A0A853D9A1</accession>
<keyword evidence="1" id="KW-0547">Nucleotide-binding</keyword>
<comment type="pathway">
    <text evidence="1">Cofactor biosynthesis; thiamine diphosphate biosynthesis; thiamine diphosphate from thiamine phosphate: step 1/1.</text>
</comment>
<dbReference type="Pfam" id="PF02769">
    <property type="entry name" value="AIRS_C"/>
    <property type="match status" value="1"/>
</dbReference>
<feature type="binding site" evidence="1">
    <location>
        <position position="140"/>
    </location>
    <ligand>
        <name>Mg(2+)</name>
        <dbReference type="ChEBI" id="CHEBI:18420"/>
        <label>1</label>
    </ligand>
</feature>
<dbReference type="GO" id="GO:0000287">
    <property type="term" value="F:magnesium ion binding"/>
    <property type="evidence" value="ECO:0007669"/>
    <property type="project" value="UniProtKB-UniRule"/>
</dbReference>
<dbReference type="InterPro" id="IPR006283">
    <property type="entry name" value="ThiL-like"/>
</dbReference>
<feature type="binding site" evidence="1">
    <location>
        <position position="230"/>
    </location>
    <ligand>
        <name>ATP</name>
        <dbReference type="ChEBI" id="CHEBI:30616"/>
    </ligand>
</feature>
<evidence type="ECO:0000259" key="3">
    <source>
        <dbReference type="Pfam" id="PF02769"/>
    </source>
</evidence>
<comment type="similarity">
    <text evidence="1">Belongs to the thiamine-monophosphate kinase family.</text>
</comment>
<dbReference type="InterPro" id="IPR036676">
    <property type="entry name" value="PurM-like_C_sf"/>
</dbReference>
<feature type="binding site" evidence="1">
    <location>
        <position position="228"/>
    </location>
    <ligand>
        <name>Mg(2+)</name>
        <dbReference type="ChEBI" id="CHEBI:18420"/>
        <label>3</label>
    </ligand>
</feature>
<feature type="domain" description="PurM-like N-terminal" evidence="2">
    <location>
        <begin position="45"/>
        <end position="159"/>
    </location>
</feature>
<dbReference type="GO" id="GO:0009030">
    <property type="term" value="F:thiamine-phosphate kinase activity"/>
    <property type="evidence" value="ECO:0007669"/>
    <property type="project" value="UniProtKB-UniRule"/>
</dbReference>
<feature type="binding site" evidence="1">
    <location>
        <position position="61"/>
    </location>
    <ligand>
        <name>Mg(2+)</name>
        <dbReference type="ChEBI" id="CHEBI:18420"/>
        <label>4</label>
    </ligand>
</feature>
<dbReference type="PANTHER" id="PTHR30270:SF0">
    <property type="entry name" value="THIAMINE-MONOPHOSPHATE KINASE"/>
    <property type="match status" value="1"/>
</dbReference>
<keyword evidence="1" id="KW-0460">Magnesium</keyword>
<gene>
    <name evidence="1" type="primary">thiL</name>
    <name evidence="4" type="ORF">HNR15_001009</name>
</gene>
<dbReference type="EC" id="2.7.4.16" evidence="1"/>
<dbReference type="RefSeq" id="WP_179479676.1">
    <property type="nucleotide sequence ID" value="NZ_JACCFW010000001.1"/>
</dbReference>
<evidence type="ECO:0000313" key="5">
    <source>
        <dbReference type="Proteomes" id="UP000571817"/>
    </source>
</evidence>
<dbReference type="Proteomes" id="UP000571817">
    <property type="component" value="Unassembled WGS sequence"/>
</dbReference>
<feature type="binding site" evidence="1">
    <location>
        <position position="321"/>
    </location>
    <ligand>
        <name>substrate</name>
    </ligand>
</feature>
<dbReference type="GO" id="GO:0009228">
    <property type="term" value="P:thiamine biosynthetic process"/>
    <property type="evidence" value="ECO:0007669"/>
    <property type="project" value="UniProtKB-KW"/>
</dbReference>
<comment type="caution">
    <text evidence="1">Lacks conserved residue(s) required for the propagation of feature annotation.</text>
</comment>